<accession>A0A292YM24</accession>
<sequence length="344" mass="36316">MLFEHVRAAGIKRLAIVGIAKHAGKTTALNTIVAEAAEAGIPLSLQSIGVDGERFDALIKAAKPAVQAVAGTLIATAAEALEECTARMTLVEATGIPSAMGEILILRVAEAGNVLLAGVRQVAHAKELNGRFEKWGAQLHIIDGAFDRMACASPDLSDGIVLATGASVGRTVESVVRETKAALARLRMPAVTQDWQRQLAALARTSGCIWAGGPSVTPRMLPDINLLLHPPDSHPDWPQEAMALALPGVVTDGVLEMATGVVTTLIVKDGTRMMASPLQWKRFEHQGGRILAEVPIRIAAVTVNSVSLSGYRLPQQELLASIRALAKDLPVVDCKEGAHEQTES</sequence>
<comment type="caution">
    <text evidence="1">The sequence shown here is derived from an EMBL/GenBank/DDBJ whole genome shotgun (WGS) entry which is preliminary data.</text>
</comment>
<gene>
    <name evidence="1" type="ORF">EFBL_1179</name>
</gene>
<dbReference type="OrthoDB" id="9783544at2"/>
<dbReference type="AlphaFoldDB" id="A0A292YM24"/>
<dbReference type="Gene3D" id="3.40.50.300">
    <property type="entry name" value="P-loop containing nucleotide triphosphate hydrolases"/>
    <property type="match status" value="1"/>
</dbReference>
<keyword evidence="2" id="KW-1185">Reference proteome</keyword>
<evidence type="ECO:0000313" key="1">
    <source>
        <dbReference type="EMBL" id="GAX89555.1"/>
    </source>
</evidence>
<dbReference type="InterPro" id="IPR027417">
    <property type="entry name" value="P-loop_NTPase"/>
</dbReference>
<dbReference type="Proteomes" id="UP000217785">
    <property type="component" value="Unassembled WGS sequence"/>
</dbReference>
<protein>
    <submittedName>
        <fullName evidence="1">Uncharacterized protein</fullName>
    </submittedName>
</protein>
<dbReference type="EMBL" id="BDUF01000023">
    <property type="protein sequence ID" value="GAX89555.1"/>
    <property type="molecule type" value="Genomic_DNA"/>
</dbReference>
<proteinExistence type="predicted"/>
<name>A0A292YM24_9BACL</name>
<reference evidence="2" key="1">
    <citation type="submission" date="2017-07" db="EMBL/GenBank/DDBJ databases">
        <title>Draft genome sequence of Effusibacillus lacus strain skLN1.</title>
        <authorList>
            <person name="Watanabe M."/>
            <person name="Kojima H."/>
            <person name="Fukui M."/>
        </authorList>
    </citation>
    <scope>NUCLEOTIDE SEQUENCE [LARGE SCALE GENOMIC DNA]</scope>
    <source>
        <strain evidence="2">skLN1</strain>
    </source>
</reference>
<dbReference type="RefSeq" id="WP_096181247.1">
    <property type="nucleotide sequence ID" value="NZ_BDUF01000023.1"/>
</dbReference>
<evidence type="ECO:0000313" key="2">
    <source>
        <dbReference type="Proteomes" id="UP000217785"/>
    </source>
</evidence>
<organism evidence="1 2">
    <name type="scientific">Effusibacillus lacus</name>
    <dbReference type="NCBI Taxonomy" id="1348429"/>
    <lineage>
        <taxon>Bacteria</taxon>
        <taxon>Bacillati</taxon>
        <taxon>Bacillota</taxon>
        <taxon>Bacilli</taxon>
        <taxon>Bacillales</taxon>
        <taxon>Alicyclobacillaceae</taxon>
        <taxon>Effusibacillus</taxon>
    </lineage>
</organism>